<protein>
    <submittedName>
        <fullName evidence="3 4">Uncharacterized protein</fullName>
    </submittedName>
</protein>
<dbReference type="VEuPathDB" id="VectorBase:SSCA006520"/>
<reference evidence="2" key="3">
    <citation type="submission" date="2020-01" db="EMBL/GenBank/DDBJ databases">
        <authorList>
            <person name="Korhonen P.K.K."/>
            <person name="Guangxu M.G."/>
            <person name="Wang T.W."/>
            <person name="Stroehlein A.J.S."/>
            <person name="Young N.D."/>
            <person name="Ang C.-S.A."/>
            <person name="Fernando D.W.F."/>
            <person name="Lu H.L."/>
            <person name="Taylor S.T."/>
            <person name="Ehtesham M.E.M."/>
            <person name="Najaraj S.H.N."/>
            <person name="Harsha G.H.G."/>
            <person name="Madugundu A.M."/>
            <person name="Renuse S.R."/>
            <person name="Holt D.H."/>
            <person name="Pandey A.P."/>
            <person name="Papenfuss A.P."/>
            <person name="Gasser R.B.G."/>
            <person name="Fischer K.F."/>
        </authorList>
    </citation>
    <scope>NUCLEOTIDE SEQUENCE</scope>
    <source>
        <strain evidence="2">SSS_KF_BRIS2020</strain>
    </source>
</reference>
<evidence type="ECO:0000256" key="1">
    <source>
        <dbReference type="SAM" id="SignalP"/>
    </source>
</evidence>
<sequence>MSPLSKRLACWLMFIGSILILKLITNVQTQLRPNQGEFHRSDHRSRHHQHRPLVTQTFNGPQQMIWNCRLDQRKSCSLKNGINFIPFKHRYDQQDDMLVADLEQAAKIFDGQSIQMQPKILFKASRLTTDEYFPAYYTNACLYLSYSMSGDHYKQMFIVQRSREDKCIYAGEFQERNIPYELSNSVESFDSFMRKNWIDIQIQLDLKYGSPKFVLDFEYDLPSRRDYRRMGSVAIRNFSIAYGNCYRNDGNECDVPYQINGDNI</sequence>
<dbReference type="EnsemblMetazoa" id="SSS_8325s_mrna">
    <property type="protein sequence ID" value="KAF7488415.1"/>
    <property type="gene ID" value="SSS_8325"/>
</dbReference>
<dbReference type="Proteomes" id="UP000616769">
    <property type="component" value="Unassembled WGS sequence"/>
</dbReference>
<feature type="chain" id="PRO_5007287621" evidence="1">
    <location>
        <begin position="30"/>
        <end position="264"/>
    </location>
</feature>
<reference evidence="5" key="2">
    <citation type="journal article" date="2020" name="PLoS Negl. Trop. Dis.">
        <title>High-quality nuclear genome for Sarcoptes scabiei-A critical resource for a neglected parasite.</title>
        <authorList>
            <person name="Korhonen P.K."/>
            <person name="Gasser R.B."/>
            <person name="Ma G."/>
            <person name="Wang T."/>
            <person name="Stroehlein A.J."/>
            <person name="Young N.D."/>
            <person name="Ang C.S."/>
            <person name="Fernando D.D."/>
            <person name="Lu H.C."/>
            <person name="Taylor S."/>
            <person name="Reynolds S.L."/>
            <person name="Mofiz E."/>
            <person name="Najaraj S.H."/>
            <person name="Gowda H."/>
            <person name="Madugundu A."/>
            <person name="Renuse S."/>
            <person name="Holt D."/>
            <person name="Pandey A."/>
            <person name="Papenfuss A.T."/>
            <person name="Fischer K."/>
        </authorList>
    </citation>
    <scope>NUCLEOTIDE SEQUENCE [LARGE SCALE GENOMIC DNA]</scope>
</reference>
<reference evidence="4" key="4">
    <citation type="submission" date="2022-06" db="UniProtKB">
        <authorList>
            <consortium name="EnsemblMetazoa"/>
        </authorList>
    </citation>
    <scope>IDENTIFICATION</scope>
</reference>
<name>A0A132AGL1_SARSC</name>
<evidence type="ECO:0000313" key="6">
    <source>
        <dbReference type="Proteomes" id="UP000616769"/>
    </source>
</evidence>
<feature type="signal peptide" evidence="1">
    <location>
        <begin position="1"/>
        <end position="29"/>
    </location>
</feature>
<dbReference type="OMA" id="YSVANEC"/>
<organism evidence="3 6">
    <name type="scientific">Sarcoptes scabiei</name>
    <name type="common">Itch mite</name>
    <name type="synonym">Acarus scabiei</name>
    <dbReference type="NCBI Taxonomy" id="52283"/>
    <lineage>
        <taxon>Eukaryota</taxon>
        <taxon>Metazoa</taxon>
        <taxon>Ecdysozoa</taxon>
        <taxon>Arthropoda</taxon>
        <taxon>Chelicerata</taxon>
        <taxon>Arachnida</taxon>
        <taxon>Acari</taxon>
        <taxon>Acariformes</taxon>
        <taxon>Sarcoptiformes</taxon>
        <taxon>Astigmata</taxon>
        <taxon>Psoroptidia</taxon>
        <taxon>Sarcoptoidea</taxon>
        <taxon>Sarcoptidae</taxon>
        <taxon>Sarcoptinae</taxon>
        <taxon>Sarcoptes</taxon>
    </lineage>
</organism>
<evidence type="ECO:0000313" key="3">
    <source>
        <dbReference type="EMBL" id="KPM10131.1"/>
    </source>
</evidence>
<keyword evidence="1" id="KW-0732">Signal</keyword>
<dbReference type="EMBL" id="WVUK01000066">
    <property type="protein sequence ID" value="KAF7488415.1"/>
    <property type="molecule type" value="Genomic_DNA"/>
</dbReference>
<evidence type="ECO:0000313" key="2">
    <source>
        <dbReference type="EMBL" id="KAF7488415.1"/>
    </source>
</evidence>
<evidence type="ECO:0000313" key="5">
    <source>
        <dbReference type="Proteomes" id="UP000070412"/>
    </source>
</evidence>
<accession>A0A132AGL1</accession>
<gene>
    <name evidence="3" type="ORF">QR98_0086810</name>
    <name evidence="2" type="ORF">SSS_8325</name>
</gene>
<dbReference type="Proteomes" id="UP000070412">
    <property type="component" value="Unassembled WGS sequence"/>
</dbReference>
<dbReference type="OrthoDB" id="6508740at2759"/>
<keyword evidence="5" id="KW-1185">Reference proteome</keyword>
<dbReference type="EMBL" id="JXLN01014558">
    <property type="protein sequence ID" value="KPM10131.1"/>
    <property type="molecule type" value="Genomic_DNA"/>
</dbReference>
<reference evidence="3 6" key="1">
    <citation type="journal article" date="2015" name="Parasit. Vectors">
        <title>Draft genome of the scabies mite.</title>
        <authorList>
            <person name="Rider S.D.Jr."/>
            <person name="Morgan M.S."/>
            <person name="Arlian L.G."/>
        </authorList>
    </citation>
    <scope>NUCLEOTIDE SEQUENCE [LARGE SCALE GENOMIC DNA]</scope>
    <source>
        <strain evidence="3">Arlian Lab</strain>
    </source>
</reference>
<evidence type="ECO:0000313" key="4">
    <source>
        <dbReference type="EnsemblMetazoa" id="KAF7488415.1"/>
    </source>
</evidence>
<proteinExistence type="predicted"/>
<dbReference type="AlphaFoldDB" id="A0A132AGL1"/>